<evidence type="ECO:0008006" key="4">
    <source>
        <dbReference type="Google" id="ProtNLM"/>
    </source>
</evidence>
<feature type="transmembrane region" description="Helical" evidence="1">
    <location>
        <begin position="229"/>
        <end position="246"/>
    </location>
</feature>
<comment type="caution">
    <text evidence="2">The sequence shown here is derived from an EMBL/GenBank/DDBJ whole genome shotgun (WGS) entry which is preliminary data.</text>
</comment>
<keyword evidence="3" id="KW-1185">Reference proteome</keyword>
<dbReference type="Proteomes" id="UP000609879">
    <property type="component" value="Unassembled WGS sequence"/>
</dbReference>
<feature type="transmembrane region" description="Helical" evidence="1">
    <location>
        <begin position="144"/>
        <end position="164"/>
    </location>
</feature>
<keyword evidence="1" id="KW-0812">Transmembrane</keyword>
<evidence type="ECO:0000313" key="2">
    <source>
        <dbReference type="EMBL" id="GID74716.1"/>
    </source>
</evidence>
<name>A0ABQ3Y3Z5_9ACTN</name>
<dbReference type="EMBL" id="BOMI01000064">
    <property type="protein sequence ID" value="GID74716.1"/>
    <property type="molecule type" value="Genomic_DNA"/>
</dbReference>
<feature type="transmembrane region" description="Helical" evidence="1">
    <location>
        <begin position="116"/>
        <end position="137"/>
    </location>
</feature>
<feature type="transmembrane region" description="Helical" evidence="1">
    <location>
        <begin position="341"/>
        <end position="363"/>
    </location>
</feature>
<evidence type="ECO:0000313" key="3">
    <source>
        <dbReference type="Proteomes" id="UP000609879"/>
    </source>
</evidence>
<keyword evidence="1" id="KW-0472">Membrane</keyword>
<keyword evidence="1" id="KW-1133">Transmembrane helix</keyword>
<feature type="transmembrane region" description="Helical" evidence="1">
    <location>
        <begin position="42"/>
        <end position="62"/>
    </location>
</feature>
<evidence type="ECO:0000256" key="1">
    <source>
        <dbReference type="SAM" id="Phobius"/>
    </source>
</evidence>
<accession>A0ABQ3Y3Z5</accession>
<feature type="transmembrane region" description="Helical" evidence="1">
    <location>
        <begin position="370"/>
        <end position="389"/>
    </location>
</feature>
<proteinExistence type="predicted"/>
<protein>
    <recommendedName>
        <fullName evidence="4">Glycosyltransferase RgtA/B/C/D-like domain-containing protein</fullName>
    </recommendedName>
</protein>
<feature type="transmembrane region" description="Helical" evidence="1">
    <location>
        <begin position="170"/>
        <end position="186"/>
    </location>
</feature>
<sequence length="586" mass="62702">MAPWWHNPRTMTSQTHVVAAAPAEPPPTPASSDDRLRLGRPGLAAATVAGLAAVASSLWSGMNADVTYALGGIETAGRGGVSVFDVFVARPLAYRLLMWLVELPVGDDAPIRVAHLLTRLSASLLVVAVTVVLFLGLRRFLDSRAAGFIAAATGLSLVIAPPWHFLEPDWVAVLAVALAVGAACAPRRVWLGAVLGGFCVLLTVAVKLATAPLALLALIMVAVLNWRRAAWATAAAAALTVVWYVATKALLPWENIWLGDQAALVVDSPIHHGVRWEDIYRLLRGIGDVALLSPLVAVAPAAAAVLVRRLRPGRPRWIGTGVAVAAAGLSVAPAYGQGEFFMYHFAPVPVLAAAVCAAAFALCPGARTPLLAVTTVFVVASFVLLRQSPQWRLDHVIAVTMTYAVVALIAAVAAWHLDGRRLRAVPAAAMAVVLIAGMVLATLPRAPYAFSGYNQEVLNDKPSAPGYAELRERIGPDTPVMYFSFASVNYDLGNPTACRYPSPQWLQRAAKPGNPSAGFRSYADNLKCLTEDTKSRYLIWQWQWFSIATSSEEVKALVAKRFDCSLKARIPGPRELVVCPTHRWIK</sequence>
<feature type="transmembrane region" description="Helical" evidence="1">
    <location>
        <begin position="198"/>
        <end position="223"/>
    </location>
</feature>
<organism evidence="2 3">
    <name type="scientific">Paractinoplanes deccanensis</name>
    <dbReference type="NCBI Taxonomy" id="113561"/>
    <lineage>
        <taxon>Bacteria</taxon>
        <taxon>Bacillati</taxon>
        <taxon>Actinomycetota</taxon>
        <taxon>Actinomycetes</taxon>
        <taxon>Micromonosporales</taxon>
        <taxon>Micromonosporaceae</taxon>
        <taxon>Paractinoplanes</taxon>
    </lineage>
</organism>
<reference evidence="2 3" key="1">
    <citation type="submission" date="2021-01" db="EMBL/GenBank/DDBJ databases">
        <title>Whole genome shotgun sequence of Actinoplanes deccanensis NBRC 13994.</title>
        <authorList>
            <person name="Komaki H."/>
            <person name="Tamura T."/>
        </authorList>
    </citation>
    <scope>NUCLEOTIDE SEQUENCE [LARGE SCALE GENOMIC DNA]</scope>
    <source>
        <strain evidence="2 3">NBRC 13994</strain>
    </source>
</reference>
<feature type="transmembrane region" description="Helical" evidence="1">
    <location>
        <begin position="424"/>
        <end position="443"/>
    </location>
</feature>
<feature type="transmembrane region" description="Helical" evidence="1">
    <location>
        <begin position="317"/>
        <end position="335"/>
    </location>
</feature>
<feature type="transmembrane region" description="Helical" evidence="1">
    <location>
        <begin position="395"/>
        <end position="417"/>
    </location>
</feature>
<gene>
    <name evidence="2" type="ORF">Ade02nite_33570</name>
</gene>